<name>A0A4Y7KYK4_PAPSO</name>
<proteinExistence type="predicted"/>
<reference evidence="1 2" key="1">
    <citation type="journal article" date="2018" name="Science">
        <title>The opium poppy genome and morphinan production.</title>
        <authorList>
            <person name="Guo L."/>
            <person name="Winzer T."/>
            <person name="Yang X."/>
            <person name="Li Y."/>
            <person name="Ning Z."/>
            <person name="He Z."/>
            <person name="Teodor R."/>
            <person name="Lu Y."/>
            <person name="Bowser T.A."/>
            <person name="Graham I.A."/>
            <person name="Ye K."/>
        </authorList>
    </citation>
    <scope>NUCLEOTIDE SEQUENCE [LARGE SCALE GENOMIC DNA]</scope>
    <source>
        <strain evidence="2">cv. HN1</strain>
        <tissue evidence="1">Leaves</tissue>
    </source>
</reference>
<keyword evidence="2" id="KW-1185">Reference proteome</keyword>
<accession>A0A4Y7KYK4</accession>
<organism evidence="1 2">
    <name type="scientific">Papaver somniferum</name>
    <name type="common">Opium poppy</name>
    <dbReference type="NCBI Taxonomy" id="3469"/>
    <lineage>
        <taxon>Eukaryota</taxon>
        <taxon>Viridiplantae</taxon>
        <taxon>Streptophyta</taxon>
        <taxon>Embryophyta</taxon>
        <taxon>Tracheophyta</taxon>
        <taxon>Spermatophyta</taxon>
        <taxon>Magnoliopsida</taxon>
        <taxon>Ranunculales</taxon>
        <taxon>Papaveraceae</taxon>
        <taxon>Papaveroideae</taxon>
        <taxon>Papaver</taxon>
    </lineage>
</organism>
<dbReference type="AlphaFoldDB" id="A0A4Y7KYK4"/>
<dbReference type="Gramene" id="RZC77470">
    <property type="protein sequence ID" value="RZC77470"/>
    <property type="gene ID" value="C5167_001638"/>
</dbReference>
<dbReference type="Proteomes" id="UP000316621">
    <property type="component" value="Chromosome 9"/>
</dbReference>
<dbReference type="EMBL" id="CM010723">
    <property type="protein sequence ID" value="RZC77470.1"/>
    <property type="molecule type" value="Genomic_DNA"/>
</dbReference>
<evidence type="ECO:0000313" key="2">
    <source>
        <dbReference type="Proteomes" id="UP000316621"/>
    </source>
</evidence>
<sequence>MFNPAAPTEKIKGIQDGISIEVVDCNKNFIVCLAQFDARSENVLLVCMYGALDDIDISRQWDFLSRLSGSFGGAWCIPGVAENE</sequence>
<gene>
    <name evidence="1" type="ORF">C5167_001638</name>
</gene>
<evidence type="ECO:0000313" key="1">
    <source>
        <dbReference type="EMBL" id="RZC77470.1"/>
    </source>
</evidence>
<protein>
    <submittedName>
        <fullName evidence="1">Uncharacterized protein</fullName>
    </submittedName>
</protein>